<dbReference type="Gene3D" id="6.10.340.10">
    <property type="match status" value="1"/>
</dbReference>
<dbReference type="PANTHER" id="PTHR34220">
    <property type="entry name" value="SENSOR HISTIDINE KINASE YPDA"/>
    <property type="match status" value="1"/>
</dbReference>
<evidence type="ECO:0000256" key="8">
    <source>
        <dbReference type="SAM" id="Phobius"/>
    </source>
</evidence>
<evidence type="ECO:0000256" key="7">
    <source>
        <dbReference type="ARBA" id="ARBA00023012"/>
    </source>
</evidence>
<dbReference type="Gene3D" id="3.30.565.10">
    <property type="entry name" value="Histidine kinase-like ATPase, C-terminal domain"/>
    <property type="match status" value="1"/>
</dbReference>
<accession>C0EIY1</accession>
<evidence type="ECO:0000313" key="12">
    <source>
        <dbReference type="Proteomes" id="UP000003340"/>
    </source>
</evidence>
<dbReference type="Proteomes" id="UP000003340">
    <property type="component" value="Unassembled WGS sequence"/>
</dbReference>
<keyword evidence="6 11" id="KW-0418">Kinase</keyword>
<evidence type="ECO:0000256" key="6">
    <source>
        <dbReference type="ARBA" id="ARBA00022777"/>
    </source>
</evidence>
<evidence type="ECO:0000259" key="9">
    <source>
        <dbReference type="PROSITE" id="PS50109"/>
    </source>
</evidence>
<dbReference type="GO" id="GO:0000155">
    <property type="term" value="F:phosphorelay sensor kinase activity"/>
    <property type="evidence" value="ECO:0007669"/>
    <property type="project" value="InterPro"/>
</dbReference>
<dbReference type="SUPFAM" id="SSF55874">
    <property type="entry name" value="ATPase domain of HSP90 chaperone/DNA topoisomerase II/histidine kinase"/>
    <property type="match status" value="1"/>
</dbReference>
<dbReference type="InterPro" id="IPR010559">
    <property type="entry name" value="Sig_transdc_His_kin_internal"/>
</dbReference>
<dbReference type="Pfam" id="PF02518">
    <property type="entry name" value="HATPase_c"/>
    <property type="match status" value="1"/>
</dbReference>
<feature type="transmembrane region" description="Helical" evidence="8">
    <location>
        <begin position="267"/>
        <end position="287"/>
    </location>
</feature>
<dbReference type="CDD" id="cd06225">
    <property type="entry name" value="HAMP"/>
    <property type="match status" value="1"/>
</dbReference>
<feature type="domain" description="HAMP" evidence="10">
    <location>
        <begin position="289"/>
        <end position="341"/>
    </location>
</feature>
<dbReference type="PROSITE" id="PS50885">
    <property type="entry name" value="HAMP"/>
    <property type="match status" value="1"/>
</dbReference>
<keyword evidence="7" id="KW-0902">Two-component regulatory system</keyword>
<dbReference type="STRING" id="537013.CLOSTMETH_03827"/>
<dbReference type="InterPro" id="IPR003594">
    <property type="entry name" value="HATPase_dom"/>
</dbReference>
<dbReference type="PROSITE" id="PS50109">
    <property type="entry name" value="HIS_KIN"/>
    <property type="match status" value="1"/>
</dbReference>
<sequence>MKKKQISISAVFRILLVGSLLFLIVFSLITQRVANTALIRQAHNASQSVLSVYVREMDAQAMDIERYLYQTLSSNSDLERMRRGSDELGVITAKQNLAGLFQQFLTLYPVASGVALIEPGGDSTQQMSSSYQTNYSDVLAINDYVQEIILLNSYPKSSWFAAQLAGPGNLLMRVIPFGDFFCCVWITMESINQSLSDYDIGEGSTTLLCSGDGSVLNRTGFENPVDFEKTSQGQFVQINQQMSMGNFRISALLPQESITKDLHSIRIVLFVLILLLLLVFPISFLLVKRSVYKPITQLIGAMEQAARGDLKSRAEEAGWAEFQTVNRYFNHMMGEIRGAKIEAYEIKLREQRVKRHFLQSQIKSHFYLNCINIIYMLAQNKDTQSIELLCLNLARYFRYLSANSDGLVPLWNEIAQVENYMEIQKFRYPGKIDCQIAVDGEEDDCQVPALMLLTFVENAVRYGQRDGAVTQIEIQVKTEGENCCIYIRDNGSGFPGELLRALNEASDDIALEGLDGVGIKNVKSRLSLLYQGRANITFANDQGAVVCIRLPKEKEDDQ</sequence>
<reference evidence="11 12" key="1">
    <citation type="submission" date="2009-01" db="EMBL/GenBank/DDBJ databases">
        <authorList>
            <person name="Fulton L."/>
            <person name="Clifton S."/>
            <person name="Fulton B."/>
            <person name="Xu J."/>
            <person name="Minx P."/>
            <person name="Pepin K.H."/>
            <person name="Johnson M."/>
            <person name="Bhonagiri V."/>
            <person name="Nash W.E."/>
            <person name="Mardis E.R."/>
            <person name="Wilson R.K."/>
        </authorList>
    </citation>
    <scope>NUCLEOTIDE SEQUENCE [LARGE SCALE GENOMIC DNA]</scope>
    <source>
        <strain evidence="11 12">DSM 5476</strain>
    </source>
</reference>
<dbReference type="InterPro" id="IPR036890">
    <property type="entry name" value="HATPase_C_sf"/>
</dbReference>
<dbReference type="SUPFAM" id="SSF158472">
    <property type="entry name" value="HAMP domain-like"/>
    <property type="match status" value="1"/>
</dbReference>
<dbReference type="SMART" id="SM00304">
    <property type="entry name" value="HAMP"/>
    <property type="match status" value="1"/>
</dbReference>
<dbReference type="SMART" id="SM00387">
    <property type="entry name" value="HATPase_c"/>
    <property type="match status" value="1"/>
</dbReference>
<comment type="caution">
    <text evidence="11">The sequence shown here is derived from an EMBL/GenBank/DDBJ whole genome shotgun (WGS) entry which is preliminary data.</text>
</comment>
<dbReference type="Pfam" id="PF06580">
    <property type="entry name" value="His_kinase"/>
    <property type="match status" value="1"/>
</dbReference>
<keyword evidence="5" id="KW-0808">Transferase</keyword>
<proteinExistence type="predicted"/>
<evidence type="ECO:0000256" key="1">
    <source>
        <dbReference type="ARBA" id="ARBA00000085"/>
    </source>
</evidence>
<dbReference type="InterPro" id="IPR005467">
    <property type="entry name" value="His_kinase_dom"/>
</dbReference>
<feature type="domain" description="Histidine kinase" evidence="9">
    <location>
        <begin position="451"/>
        <end position="554"/>
    </location>
</feature>
<keyword evidence="8" id="KW-0472">Membrane</keyword>
<keyword evidence="8" id="KW-0812">Transmembrane</keyword>
<keyword evidence="4" id="KW-0597">Phosphoprotein</keyword>
<dbReference type="PANTHER" id="PTHR34220:SF7">
    <property type="entry name" value="SENSOR HISTIDINE KINASE YPDA"/>
    <property type="match status" value="1"/>
</dbReference>
<evidence type="ECO:0000256" key="5">
    <source>
        <dbReference type="ARBA" id="ARBA00022679"/>
    </source>
</evidence>
<evidence type="ECO:0000259" key="10">
    <source>
        <dbReference type="PROSITE" id="PS50885"/>
    </source>
</evidence>
<dbReference type="EMBL" id="ACEC01000134">
    <property type="protein sequence ID" value="EEG28568.1"/>
    <property type="molecule type" value="Genomic_DNA"/>
</dbReference>
<evidence type="ECO:0000313" key="11">
    <source>
        <dbReference type="EMBL" id="EEG28568.1"/>
    </source>
</evidence>
<reference evidence="11 12" key="2">
    <citation type="submission" date="2009-02" db="EMBL/GenBank/DDBJ databases">
        <title>Draft genome sequence of Clostridium methylpentosum (DSM 5476).</title>
        <authorList>
            <person name="Sudarsanam P."/>
            <person name="Ley R."/>
            <person name="Guruge J."/>
            <person name="Turnbaugh P.J."/>
            <person name="Mahowald M."/>
            <person name="Liep D."/>
            <person name="Gordon J."/>
        </authorList>
    </citation>
    <scope>NUCLEOTIDE SEQUENCE [LARGE SCALE GENOMIC DNA]</scope>
    <source>
        <strain evidence="11 12">DSM 5476</strain>
    </source>
</reference>
<dbReference type="AlphaFoldDB" id="C0EIY1"/>
<dbReference type="Pfam" id="PF00672">
    <property type="entry name" value="HAMP"/>
    <property type="match status" value="1"/>
</dbReference>
<evidence type="ECO:0000256" key="3">
    <source>
        <dbReference type="ARBA" id="ARBA00012438"/>
    </source>
</evidence>
<protein>
    <recommendedName>
        <fullName evidence="3">histidine kinase</fullName>
        <ecNumber evidence="3">2.7.13.3</ecNumber>
    </recommendedName>
</protein>
<name>C0EIY1_9FIRM</name>
<gene>
    <name evidence="11" type="ORF">CLOSTMETH_03827</name>
</gene>
<evidence type="ECO:0000256" key="2">
    <source>
        <dbReference type="ARBA" id="ARBA00004370"/>
    </source>
</evidence>
<comment type="catalytic activity">
    <reaction evidence="1">
        <text>ATP + protein L-histidine = ADP + protein N-phospho-L-histidine.</text>
        <dbReference type="EC" id="2.7.13.3"/>
    </reaction>
</comment>
<dbReference type="InterPro" id="IPR050640">
    <property type="entry name" value="Bact_2-comp_sensor_kinase"/>
</dbReference>
<dbReference type="GO" id="GO:0016020">
    <property type="term" value="C:membrane"/>
    <property type="evidence" value="ECO:0007669"/>
    <property type="project" value="UniProtKB-SubCell"/>
</dbReference>
<keyword evidence="8" id="KW-1133">Transmembrane helix</keyword>
<organism evidence="11 12">
    <name type="scientific">[Clostridium] methylpentosum DSM 5476</name>
    <dbReference type="NCBI Taxonomy" id="537013"/>
    <lineage>
        <taxon>Bacteria</taxon>
        <taxon>Bacillati</taxon>
        <taxon>Bacillota</taxon>
        <taxon>Clostridia</taxon>
        <taxon>Eubacteriales</taxon>
        <taxon>Oscillospiraceae</taxon>
        <taxon>Oscillospiraceae incertae sedis</taxon>
    </lineage>
</organism>
<dbReference type="eggNOG" id="COG2972">
    <property type="taxonomic scope" value="Bacteria"/>
</dbReference>
<dbReference type="EC" id="2.7.13.3" evidence="3"/>
<dbReference type="InterPro" id="IPR003660">
    <property type="entry name" value="HAMP_dom"/>
</dbReference>
<keyword evidence="12" id="KW-1185">Reference proteome</keyword>
<evidence type="ECO:0000256" key="4">
    <source>
        <dbReference type="ARBA" id="ARBA00022553"/>
    </source>
</evidence>
<dbReference type="HOGENOM" id="CLU_020473_4_1_9"/>
<comment type="subcellular location">
    <subcellularLocation>
        <location evidence="2">Membrane</location>
    </subcellularLocation>
</comment>